<dbReference type="AlphaFoldDB" id="E9HH67"/>
<proteinExistence type="predicted"/>
<dbReference type="InParanoid" id="E9HH67"/>
<organism evidence="1 2">
    <name type="scientific">Daphnia pulex</name>
    <name type="common">Water flea</name>
    <dbReference type="NCBI Taxonomy" id="6669"/>
    <lineage>
        <taxon>Eukaryota</taxon>
        <taxon>Metazoa</taxon>
        <taxon>Ecdysozoa</taxon>
        <taxon>Arthropoda</taxon>
        <taxon>Crustacea</taxon>
        <taxon>Branchiopoda</taxon>
        <taxon>Diplostraca</taxon>
        <taxon>Cladocera</taxon>
        <taxon>Anomopoda</taxon>
        <taxon>Daphniidae</taxon>
        <taxon>Daphnia</taxon>
    </lineage>
</organism>
<evidence type="ECO:0000313" key="2">
    <source>
        <dbReference type="Proteomes" id="UP000000305"/>
    </source>
</evidence>
<reference evidence="1 2" key="1">
    <citation type="journal article" date="2011" name="Science">
        <title>The ecoresponsive genome of Daphnia pulex.</title>
        <authorList>
            <person name="Colbourne J.K."/>
            <person name="Pfrender M.E."/>
            <person name="Gilbert D."/>
            <person name="Thomas W.K."/>
            <person name="Tucker A."/>
            <person name="Oakley T.H."/>
            <person name="Tokishita S."/>
            <person name="Aerts A."/>
            <person name="Arnold G.J."/>
            <person name="Basu M.K."/>
            <person name="Bauer D.J."/>
            <person name="Caceres C.E."/>
            <person name="Carmel L."/>
            <person name="Casola C."/>
            <person name="Choi J.H."/>
            <person name="Detter J.C."/>
            <person name="Dong Q."/>
            <person name="Dusheyko S."/>
            <person name="Eads B.D."/>
            <person name="Frohlich T."/>
            <person name="Geiler-Samerotte K.A."/>
            <person name="Gerlach D."/>
            <person name="Hatcher P."/>
            <person name="Jogdeo S."/>
            <person name="Krijgsveld J."/>
            <person name="Kriventseva E.V."/>
            <person name="Kultz D."/>
            <person name="Laforsch C."/>
            <person name="Lindquist E."/>
            <person name="Lopez J."/>
            <person name="Manak J.R."/>
            <person name="Muller J."/>
            <person name="Pangilinan J."/>
            <person name="Patwardhan R.P."/>
            <person name="Pitluck S."/>
            <person name="Pritham E.J."/>
            <person name="Rechtsteiner A."/>
            <person name="Rho M."/>
            <person name="Rogozin I.B."/>
            <person name="Sakarya O."/>
            <person name="Salamov A."/>
            <person name="Schaack S."/>
            <person name="Shapiro H."/>
            <person name="Shiga Y."/>
            <person name="Skalitzky C."/>
            <person name="Smith Z."/>
            <person name="Souvorov A."/>
            <person name="Sung W."/>
            <person name="Tang Z."/>
            <person name="Tsuchiya D."/>
            <person name="Tu H."/>
            <person name="Vos H."/>
            <person name="Wang M."/>
            <person name="Wolf Y.I."/>
            <person name="Yamagata H."/>
            <person name="Yamada T."/>
            <person name="Ye Y."/>
            <person name="Shaw J.R."/>
            <person name="Andrews J."/>
            <person name="Crease T.J."/>
            <person name="Tang H."/>
            <person name="Lucas S.M."/>
            <person name="Robertson H.M."/>
            <person name="Bork P."/>
            <person name="Koonin E.V."/>
            <person name="Zdobnov E.M."/>
            <person name="Grigoriev I.V."/>
            <person name="Lynch M."/>
            <person name="Boore J.L."/>
        </authorList>
    </citation>
    <scope>NUCLEOTIDE SEQUENCE [LARGE SCALE GENOMIC DNA]</scope>
</reference>
<sequence length="84" mass="9308">MSTGSVKTKLLQKIHGEHIAREEAREAAKQVDYQPVTPKAINKYFFARQGLEDRPAANPNTNKLTSSVEEKLTGAEIEALQIEA</sequence>
<dbReference type="EMBL" id="GL732646">
    <property type="protein sequence ID" value="EFX68886.1"/>
    <property type="molecule type" value="Genomic_DNA"/>
</dbReference>
<protein>
    <submittedName>
        <fullName evidence="1">Uncharacterized protein</fullName>
    </submittedName>
</protein>
<accession>E9HH67</accession>
<dbReference type="HOGENOM" id="CLU_2529697_0_0_1"/>
<evidence type="ECO:0000313" key="1">
    <source>
        <dbReference type="EMBL" id="EFX68886.1"/>
    </source>
</evidence>
<keyword evidence="2" id="KW-1185">Reference proteome</keyword>
<dbReference type="Proteomes" id="UP000000305">
    <property type="component" value="Unassembled WGS sequence"/>
</dbReference>
<gene>
    <name evidence="1" type="ORF">DAPPUDRAFT_259401</name>
</gene>
<name>E9HH67_DAPPU</name>
<dbReference type="KEGG" id="dpx:DAPPUDRAFT_259401"/>